<dbReference type="EMBL" id="RXZH01000008">
    <property type="protein sequence ID" value="RTZ14519.1"/>
    <property type="molecule type" value="Genomic_DNA"/>
</dbReference>
<name>A0A3S0V1T6_9VIBR</name>
<dbReference type="FunFam" id="3.30.300.30:FF:000017">
    <property type="entry name" value="Acyl-CoA synthetase short-chain family member 3"/>
    <property type="match status" value="1"/>
</dbReference>
<accession>A0A3S0V1T6</accession>
<dbReference type="Gene3D" id="3.30.300.30">
    <property type="match status" value="1"/>
</dbReference>
<dbReference type="PANTHER" id="PTHR43347">
    <property type="entry name" value="ACYL-COA SYNTHETASE"/>
    <property type="match status" value="1"/>
</dbReference>
<dbReference type="Proteomes" id="UP000268973">
    <property type="component" value="Unassembled WGS sequence"/>
</dbReference>
<keyword evidence="6" id="KW-1185">Reference proteome</keyword>
<dbReference type="Pfam" id="PF00501">
    <property type="entry name" value="AMP-binding"/>
    <property type="match status" value="1"/>
</dbReference>
<organism evidence="5 6">
    <name type="scientific">Vibrio aquaticus</name>
    <dbReference type="NCBI Taxonomy" id="2496559"/>
    <lineage>
        <taxon>Bacteria</taxon>
        <taxon>Pseudomonadati</taxon>
        <taxon>Pseudomonadota</taxon>
        <taxon>Gammaproteobacteria</taxon>
        <taxon>Vibrionales</taxon>
        <taxon>Vibrionaceae</taxon>
        <taxon>Vibrio</taxon>
    </lineage>
</organism>
<dbReference type="InterPro" id="IPR045851">
    <property type="entry name" value="AMP-bd_C_sf"/>
</dbReference>
<feature type="domain" description="Acetyl-coenzyme A synthetase N-terminal" evidence="4">
    <location>
        <begin position="13"/>
        <end position="65"/>
    </location>
</feature>
<dbReference type="Pfam" id="PF16177">
    <property type="entry name" value="ACAS_N"/>
    <property type="match status" value="1"/>
</dbReference>
<dbReference type="InterPro" id="IPR000873">
    <property type="entry name" value="AMP-dep_synth/lig_dom"/>
</dbReference>
<evidence type="ECO:0000313" key="5">
    <source>
        <dbReference type="EMBL" id="RTZ14519.1"/>
    </source>
</evidence>
<dbReference type="InterPro" id="IPR020845">
    <property type="entry name" value="AMP-binding_CS"/>
</dbReference>
<dbReference type="OrthoDB" id="9803968at2"/>
<dbReference type="Gene3D" id="3.40.50.12780">
    <property type="entry name" value="N-terminal domain of ligase-like"/>
    <property type="match status" value="1"/>
</dbReference>
<gene>
    <name evidence="5" type="ORF">EJ063_16520</name>
</gene>
<evidence type="ECO:0000259" key="2">
    <source>
        <dbReference type="Pfam" id="PF00501"/>
    </source>
</evidence>
<feature type="domain" description="AMP-binding enzyme C-terminal" evidence="3">
    <location>
        <begin position="519"/>
        <end position="598"/>
    </location>
</feature>
<dbReference type="InterPro" id="IPR025110">
    <property type="entry name" value="AMP-bd_C"/>
</dbReference>
<dbReference type="InterPro" id="IPR032387">
    <property type="entry name" value="ACAS_N"/>
</dbReference>
<protein>
    <submittedName>
        <fullName evidence="5">Propionyl-CoA synthetase</fullName>
    </submittedName>
</protein>
<evidence type="ECO:0000313" key="6">
    <source>
        <dbReference type="Proteomes" id="UP000268973"/>
    </source>
</evidence>
<proteinExistence type="inferred from homology"/>
<dbReference type="CDD" id="cd05967">
    <property type="entry name" value="PrpE"/>
    <property type="match status" value="1"/>
</dbReference>
<evidence type="ECO:0000259" key="4">
    <source>
        <dbReference type="Pfam" id="PF16177"/>
    </source>
</evidence>
<sequence length="634" mass="70176">MSGHTGGSTMSAYQKEYQWAANHPEEFWEAQAQHIDWFKKPSTLLATDENDIERWFPDGLLNTCWLALDYHCEQGRGDKVALIYDSPVTNRKQQYSYQQLRDQVARIAGMLANQGVTKGDRVVIYMPMIPEAAMAMLACARLGAIHSVVFGGFAANELAVRLEDAEPKVVLTASCGVEVNKVIPYKPLVDKAIMDSRWKPQQVVVLQRQECKSELNGERDVDWLSAYESASPHACVPVLSTDPLYILYTSGTTGKPKGVVRDNGGHAVAMKYSMTSIYNIPQDGVFWAASDVGWVVGHSYIVYAPLIHGCTTILFEGKPVRTPDPGAFWRVCQEYKVDVLFSAPTAFRAIKKEDPNGECLSQYDLSKLQTIFMAGERLDPPTLEWVETKTNKPVIDHWWQTETGWAIAGNPIGLEHMPIKAGSATKPMPGYQVEILNELGEPAQSNQQGFVALKRPLPPSCLPTVWRNHDRFESGYLGQFPGYYVSGDGGYIDDEGYLFIMGRIDDVINVAGHRLSTGEMEEIVGGHPAIAECAVVGVHDELKGQLPLGLVVLKDGVKVDDLELEGELVGKVRNEIGAVACFKHALVVERLPKTRSGKILRRTIRQIADGEQYVVPSTIDDPTSLAEIERVLKS</sequence>
<feature type="domain" description="AMP-dependent synthetase/ligase" evidence="2">
    <location>
        <begin position="74"/>
        <end position="456"/>
    </location>
</feature>
<dbReference type="AlphaFoldDB" id="A0A3S0V1T6"/>
<evidence type="ECO:0000256" key="1">
    <source>
        <dbReference type="ARBA" id="ARBA00006432"/>
    </source>
</evidence>
<comment type="caution">
    <text evidence="5">The sequence shown here is derived from an EMBL/GenBank/DDBJ whole genome shotgun (WGS) entry which is preliminary data.</text>
</comment>
<dbReference type="PANTHER" id="PTHR43347:SF3">
    <property type="entry name" value="ACYL-COA SYNTHETASE SHORT-CHAIN FAMILY MEMBER 3, MITOCHONDRIAL"/>
    <property type="match status" value="1"/>
</dbReference>
<dbReference type="Pfam" id="PF13193">
    <property type="entry name" value="AMP-binding_C"/>
    <property type="match status" value="1"/>
</dbReference>
<reference evidence="5 6" key="1">
    <citation type="submission" date="2018-12" db="EMBL/GenBank/DDBJ databases">
        <title>Vibrio sp. isolated from China Sea.</title>
        <authorList>
            <person name="Li Y."/>
        </authorList>
    </citation>
    <scope>NUCLEOTIDE SEQUENCE [LARGE SCALE GENOMIC DNA]</scope>
    <source>
        <strain evidence="5 6">BEI207</strain>
    </source>
</reference>
<dbReference type="SUPFAM" id="SSF56801">
    <property type="entry name" value="Acetyl-CoA synthetase-like"/>
    <property type="match status" value="1"/>
</dbReference>
<dbReference type="InterPro" id="IPR042099">
    <property type="entry name" value="ANL_N_sf"/>
</dbReference>
<dbReference type="PROSITE" id="PS00455">
    <property type="entry name" value="AMP_BINDING"/>
    <property type="match status" value="1"/>
</dbReference>
<dbReference type="GO" id="GO:0050218">
    <property type="term" value="F:propionate-CoA ligase activity"/>
    <property type="evidence" value="ECO:0007669"/>
    <property type="project" value="TreeGrafter"/>
</dbReference>
<dbReference type="GO" id="GO:0070013">
    <property type="term" value="C:intracellular organelle lumen"/>
    <property type="evidence" value="ECO:0007669"/>
    <property type="project" value="UniProtKB-ARBA"/>
</dbReference>
<evidence type="ECO:0000259" key="3">
    <source>
        <dbReference type="Pfam" id="PF13193"/>
    </source>
</evidence>
<dbReference type="FunFam" id="3.40.50.12780:FF:000011">
    <property type="entry name" value="Acetyl-coenzyme A synthetase 2-like, mitochondrial"/>
    <property type="match status" value="1"/>
</dbReference>
<comment type="similarity">
    <text evidence="1">Belongs to the ATP-dependent AMP-binding enzyme family.</text>
</comment>